<dbReference type="InterPro" id="IPR013341">
    <property type="entry name" value="Mandelate_racemase_N_dom"/>
</dbReference>
<dbReference type="InterPro" id="IPR034593">
    <property type="entry name" value="DgoD-like"/>
</dbReference>
<dbReference type="InterPro" id="IPR013342">
    <property type="entry name" value="Mandelate_racemase_C"/>
</dbReference>
<keyword evidence="1" id="KW-0456">Lyase</keyword>
<dbReference type="OrthoDB" id="9802699at2"/>
<sequence>MRIVEIKTAVVAYHGKATLIRIDTDAGISGYGEANPDAGAAAIVGLISELKSELIGEDPRNVEYCWEKLRRKHVFAGAQSGIFLIALSGIEMALWDLAAKAAGQPLYRMFGGKFRDRIRLYADCGDGDGPAGSPEGCASRARRMVAEGFTALKFDIDDLGHPAKFDAVNHTINGAELRFMVERVAAVRDAIGPDIDLCIDLHARYDVPSACRIASEMERFNLLWLEEPIPAENVEALKQIRMRSKTPICVGENLYLRWGFRELLQGQCADVVMPDVPKCGGLSESRKIAHLAEIYYLPFAPHLVSTPLGTMATCHVCGSVPNFLVLEWHALEEREVWDSYVHVPNGGKSILNDGHITLPDAPGIGVELNLEGVRKHAVAGYGVFD</sequence>
<reference evidence="3" key="1">
    <citation type="submission" date="2016-07" db="EMBL/GenBank/DDBJ databases">
        <title>Microvirga ossetica sp. nov. a new species of rhizobia isolated from root nodules of the legume species Vicia alpestris Steven originated from North Ossetia region in the Caucasus.</title>
        <authorList>
            <person name="Safronova V.I."/>
            <person name="Kuznetsova I.G."/>
            <person name="Sazanova A.L."/>
            <person name="Belimov A."/>
            <person name="Andronov E."/>
            <person name="Osledkin Y.S."/>
            <person name="Onishchuk O.P."/>
            <person name="Kurchak O.N."/>
            <person name="Shaposhnikov A.I."/>
            <person name="Willems A."/>
            <person name="Tikhonovich I.A."/>
        </authorList>
    </citation>
    <scope>NUCLEOTIDE SEQUENCE [LARGE SCALE GENOMIC DNA]</scope>
    <source>
        <strain evidence="3">V5/3M</strain>
        <plasmid evidence="3">unnamed2</plasmid>
    </source>
</reference>
<dbReference type="SUPFAM" id="SSF51604">
    <property type="entry name" value="Enolase C-terminal domain-like"/>
    <property type="match status" value="1"/>
</dbReference>
<accession>A0A1B2EX77</accession>
<dbReference type="SFLD" id="SFLDS00001">
    <property type="entry name" value="Enolase"/>
    <property type="match status" value="1"/>
</dbReference>
<dbReference type="Pfam" id="PF13378">
    <property type="entry name" value="MR_MLE_C"/>
    <property type="match status" value="1"/>
</dbReference>
<dbReference type="AlphaFoldDB" id="A0A1B2EX77"/>
<dbReference type="EMBL" id="CP016619">
    <property type="protein sequence ID" value="ANY84590.1"/>
    <property type="molecule type" value="Genomic_DNA"/>
</dbReference>
<geneLocation type="plasmid" evidence="3">
    <name>unnamed2</name>
</geneLocation>
<protein>
    <submittedName>
        <fullName evidence="3">Mandelate racemase</fullName>
    </submittedName>
</protein>
<dbReference type="SUPFAM" id="SSF54826">
    <property type="entry name" value="Enolase N-terminal domain-like"/>
    <property type="match status" value="1"/>
</dbReference>
<dbReference type="InterPro" id="IPR036849">
    <property type="entry name" value="Enolase-like_C_sf"/>
</dbReference>
<feature type="domain" description="Mandelate racemase/muconate lactonizing enzyme C-terminal" evidence="2">
    <location>
        <begin position="134"/>
        <end position="247"/>
    </location>
</feature>
<keyword evidence="3" id="KW-0614">Plasmid</keyword>
<evidence type="ECO:0000256" key="1">
    <source>
        <dbReference type="ARBA" id="ARBA00023239"/>
    </source>
</evidence>
<dbReference type="KEGG" id="moc:BB934_41130"/>
<dbReference type="GO" id="GO:0009063">
    <property type="term" value="P:amino acid catabolic process"/>
    <property type="evidence" value="ECO:0007669"/>
    <property type="project" value="InterPro"/>
</dbReference>
<proteinExistence type="predicted"/>
<evidence type="ECO:0000259" key="2">
    <source>
        <dbReference type="SMART" id="SM00922"/>
    </source>
</evidence>
<evidence type="ECO:0000313" key="3">
    <source>
        <dbReference type="EMBL" id="ANY84590.1"/>
    </source>
</evidence>
<dbReference type="CDD" id="cd03316">
    <property type="entry name" value="MR_like"/>
    <property type="match status" value="1"/>
</dbReference>
<dbReference type="InterPro" id="IPR018110">
    <property type="entry name" value="Mandel_Rmase/mucon_lact_enz_CS"/>
</dbReference>
<dbReference type="PANTHER" id="PTHR48080">
    <property type="entry name" value="D-GALACTONATE DEHYDRATASE-RELATED"/>
    <property type="match status" value="1"/>
</dbReference>
<dbReference type="Gene3D" id="3.20.20.120">
    <property type="entry name" value="Enolase-like C-terminal domain"/>
    <property type="match status" value="1"/>
</dbReference>
<dbReference type="PROSITE" id="PS00909">
    <property type="entry name" value="MR_MLE_2"/>
    <property type="match status" value="1"/>
</dbReference>
<dbReference type="GO" id="GO:0000287">
    <property type="term" value="F:magnesium ion binding"/>
    <property type="evidence" value="ECO:0007669"/>
    <property type="project" value="UniProtKB-ARBA"/>
</dbReference>
<dbReference type="InterPro" id="IPR029017">
    <property type="entry name" value="Enolase-like_N"/>
</dbReference>
<organism evidence="3">
    <name type="scientific">Microvirga ossetica</name>
    <dbReference type="NCBI Taxonomy" id="1882682"/>
    <lineage>
        <taxon>Bacteria</taxon>
        <taxon>Pseudomonadati</taxon>
        <taxon>Pseudomonadota</taxon>
        <taxon>Alphaproteobacteria</taxon>
        <taxon>Hyphomicrobiales</taxon>
        <taxon>Methylobacteriaceae</taxon>
        <taxon>Microvirga</taxon>
    </lineage>
</organism>
<gene>
    <name evidence="3" type="ORF">BB934_41130</name>
</gene>
<dbReference type="RefSeq" id="WP_099515458.1">
    <property type="nucleotide sequence ID" value="NZ_CP016619.1"/>
</dbReference>
<name>A0A1B2EX77_9HYPH</name>
<dbReference type="GO" id="GO:0016829">
    <property type="term" value="F:lyase activity"/>
    <property type="evidence" value="ECO:0007669"/>
    <property type="project" value="UniProtKB-KW"/>
</dbReference>
<dbReference type="PANTHER" id="PTHR48080:SF2">
    <property type="entry name" value="D-GALACTONATE DEHYDRATASE"/>
    <property type="match status" value="1"/>
</dbReference>
<dbReference type="Pfam" id="PF02746">
    <property type="entry name" value="MR_MLE_N"/>
    <property type="match status" value="1"/>
</dbReference>
<dbReference type="SMART" id="SM00922">
    <property type="entry name" value="MR_MLE"/>
    <property type="match status" value="1"/>
</dbReference>
<dbReference type="Gene3D" id="3.30.390.10">
    <property type="entry name" value="Enolase-like, N-terminal domain"/>
    <property type="match status" value="1"/>
</dbReference>
<dbReference type="SFLD" id="SFLDG00179">
    <property type="entry name" value="mandelate_racemase"/>
    <property type="match status" value="1"/>
</dbReference>
<dbReference type="InterPro" id="IPR029065">
    <property type="entry name" value="Enolase_C-like"/>
</dbReference>